<comment type="caution">
    <text evidence="1">The sequence shown here is derived from an EMBL/GenBank/DDBJ whole genome shotgun (WGS) entry which is preliminary data.</text>
</comment>
<evidence type="ECO:0000313" key="2">
    <source>
        <dbReference type="Proteomes" id="UP001519293"/>
    </source>
</evidence>
<dbReference type="EMBL" id="JAGIKZ010000008">
    <property type="protein sequence ID" value="MBP2241326.1"/>
    <property type="molecule type" value="Genomic_DNA"/>
</dbReference>
<name>A0ABS4REJ7_9BACI</name>
<reference evidence="1 2" key="1">
    <citation type="submission" date="2021-03" db="EMBL/GenBank/DDBJ databases">
        <title>Genomic Encyclopedia of Type Strains, Phase IV (KMG-IV): sequencing the most valuable type-strain genomes for metagenomic binning, comparative biology and taxonomic classification.</title>
        <authorList>
            <person name="Goeker M."/>
        </authorList>
    </citation>
    <scope>NUCLEOTIDE SEQUENCE [LARGE SCALE GENOMIC DNA]</scope>
    <source>
        <strain evidence="1 2">DSM 26675</strain>
    </source>
</reference>
<sequence>MHCGPKTTNVLPAIVHPTKCCVNNTFQNNIVPHIHPTHTTTVNHVNFQHQHYFPHTNSNVTQVTNQQFVAGGGQAPGGFGGPVGGGFGGPVGGGFGVPRPGFFGR</sequence>
<gene>
    <name evidence="1" type="ORF">J2Z40_001888</name>
</gene>
<dbReference type="Pfam" id="PF11122">
    <property type="entry name" value="Spore-coat_CotD"/>
    <property type="match status" value="1"/>
</dbReference>
<keyword evidence="2" id="KW-1185">Reference proteome</keyword>
<keyword evidence="1" id="KW-0946">Virion</keyword>
<keyword evidence="1" id="KW-0167">Capsid protein</keyword>
<proteinExistence type="predicted"/>
<evidence type="ECO:0000313" key="1">
    <source>
        <dbReference type="EMBL" id="MBP2241326.1"/>
    </source>
</evidence>
<organism evidence="1 2">
    <name type="scientific">Cytobacillus eiseniae</name>
    <dbReference type="NCBI Taxonomy" id="762947"/>
    <lineage>
        <taxon>Bacteria</taxon>
        <taxon>Bacillati</taxon>
        <taxon>Bacillota</taxon>
        <taxon>Bacilli</taxon>
        <taxon>Bacillales</taxon>
        <taxon>Bacillaceae</taxon>
        <taxon>Cytobacillus</taxon>
    </lineage>
</organism>
<protein>
    <submittedName>
        <fullName evidence="1">Spore coat protein D</fullName>
    </submittedName>
</protein>
<accession>A0ABS4REJ7</accession>
<dbReference type="InterPro" id="IPR020108">
    <property type="entry name" value="Spore_coat_CotD"/>
</dbReference>
<dbReference type="RefSeq" id="WP_066395354.1">
    <property type="nucleotide sequence ID" value="NZ_JAGIKZ010000008.1"/>
</dbReference>
<dbReference type="Proteomes" id="UP001519293">
    <property type="component" value="Unassembled WGS sequence"/>
</dbReference>